<dbReference type="AlphaFoldDB" id="A0A5C5V9A4"/>
<evidence type="ECO:0000256" key="1">
    <source>
        <dbReference type="SAM" id="Phobius"/>
    </source>
</evidence>
<keyword evidence="1" id="KW-0812">Transmembrane</keyword>
<accession>A0A5C5V9A4</accession>
<dbReference type="InterPro" id="IPR001036">
    <property type="entry name" value="Acrflvin-R"/>
</dbReference>
<dbReference type="Pfam" id="PF00873">
    <property type="entry name" value="ACR_tran"/>
    <property type="match status" value="2"/>
</dbReference>
<feature type="transmembrane region" description="Helical" evidence="1">
    <location>
        <begin position="932"/>
        <end position="956"/>
    </location>
</feature>
<reference evidence="2 3" key="1">
    <citation type="submission" date="2019-02" db="EMBL/GenBank/DDBJ databases">
        <title>Deep-cultivation of Planctomycetes and their phenomic and genomic characterization uncovers novel biology.</title>
        <authorList>
            <person name="Wiegand S."/>
            <person name="Jogler M."/>
            <person name="Boedeker C."/>
            <person name="Pinto D."/>
            <person name="Vollmers J."/>
            <person name="Rivas-Marin E."/>
            <person name="Kohn T."/>
            <person name="Peeters S.H."/>
            <person name="Heuer A."/>
            <person name="Rast P."/>
            <person name="Oberbeckmann S."/>
            <person name="Bunk B."/>
            <person name="Jeske O."/>
            <person name="Meyerdierks A."/>
            <person name="Storesund J.E."/>
            <person name="Kallscheuer N."/>
            <person name="Luecker S."/>
            <person name="Lage O.M."/>
            <person name="Pohl T."/>
            <person name="Merkel B.J."/>
            <person name="Hornburger P."/>
            <person name="Mueller R.-W."/>
            <person name="Bruemmer F."/>
            <person name="Labrenz M."/>
            <person name="Spormann A.M."/>
            <person name="Op Den Camp H."/>
            <person name="Overmann J."/>
            <person name="Amann R."/>
            <person name="Jetten M.S.M."/>
            <person name="Mascher T."/>
            <person name="Medema M.H."/>
            <person name="Devos D.P."/>
            <person name="Kaster A.-K."/>
            <person name="Ovreas L."/>
            <person name="Rohde M."/>
            <person name="Galperin M.Y."/>
            <person name="Jogler C."/>
        </authorList>
    </citation>
    <scope>NUCLEOTIDE SEQUENCE [LARGE SCALE GENOMIC DNA]</scope>
    <source>
        <strain evidence="2 3">Enr8</strain>
    </source>
</reference>
<dbReference type="EMBL" id="SJPF01000002">
    <property type="protein sequence ID" value="TWT34302.1"/>
    <property type="molecule type" value="Genomic_DNA"/>
</dbReference>
<comment type="caution">
    <text evidence="2">The sequence shown here is derived from an EMBL/GenBank/DDBJ whole genome shotgun (WGS) entry which is preliminary data.</text>
</comment>
<feature type="transmembrane region" description="Helical" evidence="1">
    <location>
        <begin position="962"/>
        <end position="987"/>
    </location>
</feature>
<feature type="transmembrane region" description="Helical" evidence="1">
    <location>
        <begin position="444"/>
        <end position="464"/>
    </location>
</feature>
<evidence type="ECO:0000313" key="2">
    <source>
        <dbReference type="EMBL" id="TWT34302.1"/>
    </source>
</evidence>
<feature type="transmembrane region" description="Helical" evidence="1">
    <location>
        <begin position="346"/>
        <end position="366"/>
    </location>
</feature>
<dbReference type="RefSeq" id="WP_146430406.1">
    <property type="nucleotide sequence ID" value="NZ_SJPF01000002.1"/>
</dbReference>
<feature type="transmembrane region" description="Helical" evidence="1">
    <location>
        <begin position="556"/>
        <end position="578"/>
    </location>
</feature>
<feature type="transmembrane region" description="Helical" evidence="1">
    <location>
        <begin position="373"/>
        <end position="393"/>
    </location>
</feature>
<feature type="transmembrane region" description="Helical" evidence="1">
    <location>
        <begin position="12"/>
        <end position="32"/>
    </location>
</feature>
<dbReference type="PANTHER" id="PTHR32063">
    <property type="match status" value="1"/>
</dbReference>
<dbReference type="Proteomes" id="UP000318878">
    <property type="component" value="Unassembled WGS sequence"/>
</dbReference>
<feature type="transmembrane region" description="Helical" evidence="1">
    <location>
        <begin position="1085"/>
        <end position="1112"/>
    </location>
</feature>
<dbReference type="OrthoDB" id="9757904at2"/>
<keyword evidence="3" id="KW-1185">Reference proteome</keyword>
<dbReference type="SUPFAM" id="SSF82693">
    <property type="entry name" value="Multidrug efflux transporter AcrB pore domain, PN1, PN2, PC1 and PC2 subdomains"/>
    <property type="match status" value="2"/>
</dbReference>
<gene>
    <name evidence="2" type="primary">mdtC</name>
    <name evidence="2" type="ORF">Enr8_16960</name>
</gene>
<feature type="transmembrane region" description="Helical" evidence="1">
    <location>
        <begin position="999"/>
        <end position="1021"/>
    </location>
</feature>
<feature type="transmembrane region" description="Helical" evidence="1">
    <location>
        <begin position="476"/>
        <end position="499"/>
    </location>
</feature>
<dbReference type="GO" id="GO:0005886">
    <property type="term" value="C:plasma membrane"/>
    <property type="evidence" value="ECO:0007669"/>
    <property type="project" value="TreeGrafter"/>
</dbReference>
<sequence length="1127" mass="121385">MNLIQMSVKQPITVAVGVILSVMAGMIAFSRVPIQMTPEVQSVVISVSTFWENASAQEIESDVIEEQEKRLGDLAGLVSMTSTSQPGSGQIRLEFQTGANIDEAMSEVDQKLSEVPGYPVGVDQPQIEDFDPESVDYISWIGLASTDPNFDATTLYDFMERRLRPRFERIKGVSQVGIRGAREMEVQVRVNPTALAQRGITYSELVNALQSNNGNFSGGKLPDGKSDIRVRMVGRFRDPDWVESLVLRREASGPIYLRDVAEVVETHKEMTEWVRARGQRMPFFNFMLESGGNLLETMGAINDEVARLNAPGGVLEQEAKELGVNGTFELVPTYDASTYVVDAIDLVQSNVLVGGLLAVFTLLLFLRSLRTIGVIAIAIPISTVVAFVVMVMLGRTMNIISLAGMAFAVGMVVDNAIVVIENIFRHLEMGKPPRQAAIEGTQEVALAVLASTLTTIVVFFPILLIQEQAGQLFRDIAVAIMAAVGVSYIVSITVIPAAAGKWLKSKPKKETAEPAIQERSDTSKKAAGGRMKSMLQAATNLPAIVGGIVYSLTGNWFSRLAVIGVFASVTLVGTWLLIPPLDYLPLGNRNIVFGLLIPPPGYNVDQLSELGERMEEVIQPAWEAAGDKFGAEAVARGGEWDGQDNRVPYPVYGSDETVTPPPLDHYFLVAWDGRVFQAGISQDKKRVVDALPLMNAAAAGANAPDVINFAFQMPLFRVGGTTGSAIKIDLVGDDLDKVSASAGALFGALAQQYGPMSVTPEPANFSLPTPELRVTPNNERLQDVGMEQSDLGLAVAANGDGIMIPRAFDVGGELKDIKVVTQDALLGDPIYAMHNSPIATPEGRVVDMQSLAHVERVEAADQIKHSDRQRAVTLQFTPPTGVPLQNAIEQVDATVAEMRDSGAIPQSVAVNMAGSAGQLAQIRTALMGDGTLLGTISSSLFLALLIVYLLMCVLFQSWAYPIVIMVSVPLALLGGFAGLALVHQWSVMDRYMPIQNMDVLTILGFVILAGVVVNNAILIVYQTINILKGRSEEGEDTSHYTPREAISKSVESRVRPILMSTLTSVGGMLPLVLMPGSGSELYRGLGAVVVGGLVVSTIFTMILVPVLLSALFELWPPKKEEDEALAV</sequence>
<keyword evidence="1" id="KW-1133">Transmembrane helix</keyword>
<dbReference type="GO" id="GO:0042910">
    <property type="term" value="F:xenobiotic transmembrane transporter activity"/>
    <property type="evidence" value="ECO:0007669"/>
    <property type="project" value="TreeGrafter"/>
</dbReference>
<evidence type="ECO:0000313" key="3">
    <source>
        <dbReference type="Proteomes" id="UP000318878"/>
    </source>
</evidence>
<dbReference type="PANTHER" id="PTHR32063:SF0">
    <property type="entry name" value="SWARMING MOTILITY PROTEIN SWRC"/>
    <property type="match status" value="1"/>
</dbReference>
<dbReference type="Gene3D" id="3.30.70.1440">
    <property type="entry name" value="Multidrug efflux transporter AcrB pore domain"/>
    <property type="match status" value="1"/>
</dbReference>
<feature type="transmembrane region" description="Helical" evidence="1">
    <location>
        <begin position="1057"/>
        <end position="1073"/>
    </location>
</feature>
<dbReference type="InterPro" id="IPR027463">
    <property type="entry name" value="AcrB_DN_DC_subdom"/>
</dbReference>
<dbReference type="Gene3D" id="3.30.2090.10">
    <property type="entry name" value="Multidrug efflux transporter AcrB TolC docking domain, DN and DC subdomains"/>
    <property type="match status" value="2"/>
</dbReference>
<keyword evidence="1" id="KW-0472">Membrane</keyword>
<dbReference type="Gene3D" id="3.30.70.1320">
    <property type="entry name" value="Multidrug efflux transporter AcrB pore domain like"/>
    <property type="match status" value="1"/>
</dbReference>
<dbReference type="Gene3D" id="1.20.1640.10">
    <property type="entry name" value="Multidrug efflux transporter AcrB transmembrane domain"/>
    <property type="match status" value="2"/>
</dbReference>
<dbReference type="SUPFAM" id="SSF82866">
    <property type="entry name" value="Multidrug efflux transporter AcrB transmembrane domain"/>
    <property type="match status" value="2"/>
</dbReference>
<feature type="transmembrane region" description="Helical" evidence="1">
    <location>
        <begin position="399"/>
        <end position="424"/>
    </location>
</feature>
<protein>
    <submittedName>
        <fullName evidence="2">Multidrug resistance protein MdtC</fullName>
    </submittedName>
</protein>
<dbReference type="SUPFAM" id="SSF82714">
    <property type="entry name" value="Multidrug efflux transporter AcrB TolC docking domain, DN and DC subdomains"/>
    <property type="match status" value="1"/>
</dbReference>
<dbReference type="Gene3D" id="3.30.70.1430">
    <property type="entry name" value="Multidrug efflux transporter AcrB pore domain"/>
    <property type="match status" value="2"/>
</dbReference>
<organism evidence="2 3">
    <name type="scientific">Blastopirellula retiformator</name>
    <dbReference type="NCBI Taxonomy" id="2527970"/>
    <lineage>
        <taxon>Bacteria</taxon>
        <taxon>Pseudomonadati</taxon>
        <taxon>Planctomycetota</taxon>
        <taxon>Planctomycetia</taxon>
        <taxon>Pirellulales</taxon>
        <taxon>Pirellulaceae</taxon>
        <taxon>Blastopirellula</taxon>
    </lineage>
</organism>
<name>A0A5C5V9A4_9BACT</name>
<proteinExistence type="predicted"/>
<dbReference type="PRINTS" id="PR00702">
    <property type="entry name" value="ACRIFLAVINRP"/>
</dbReference>